<proteinExistence type="predicted"/>
<evidence type="ECO:0000313" key="1">
    <source>
        <dbReference type="EMBL" id="VEL16865.1"/>
    </source>
</evidence>
<gene>
    <name evidence="1" type="ORF">PXEA_LOCUS10305</name>
</gene>
<reference evidence="1" key="1">
    <citation type="submission" date="2018-11" db="EMBL/GenBank/DDBJ databases">
        <authorList>
            <consortium name="Pathogen Informatics"/>
        </authorList>
    </citation>
    <scope>NUCLEOTIDE SEQUENCE</scope>
</reference>
<evidence type="ECO:0000313" key="2">
    <source>
        <dbReference type="Proteomes" id="UP000784294"/>
    </source>
</evidence>
<protein>
    <submittedName>
        <fullName evidence="1">Uncharacterized protein</fullName>
    </submittedName>
</protein>
<dbReference type="Proteomes" id="UP000784294">
    <property type="component" value="Unassembled WGS sequence"/>
</dbReference>
<dbReference type="EMBL" id="CAAALY010030152">
    <property type="protein sequence ID" value="VEL16865.1"/>
    <property type="molecule type" value="Genomic_DNA"/>
</dbReference>
<comment type="caution">
    <text evidence="1">The sequence shown here is derived from an EMBL/GenBank/DDBJ whole genome shotgun (WGS) entry which is preliminary data.</text>
</comment>
<sequence length="105" mass="11610">MIAVPTGHGGLVCGTQRVDSTRLLLASVTNFISINTILPVHSPRKWVQMVPYERFVAVTSRMPTLGGRGFQHISSPCRWSAPPKARADESSPHRKCRICLVAPFR</sequence>
<keyword evidence="2" id="KW-1185">Reference proteome</keyword>
<name>A0A448WPF6_9PLAT</name>
<dbReference type="AlphaFoldDB" id="A0A448WPF6"/>
<accession>A0A448WPF6</accession>
<organism evidence="1 2">
    <name type="scientific">Protopolystoma xenopodis</name>
    <dbReference type="NCBI Taxonomy" id="117903"/>
    <lineage>
        <taxon>Eukaryota</taxon>
        <taxon>Metazoa</taxon>
        <taxon>Spiralia</taxon>
        <taxon>Lophotrochozoa</taxon>
        <taxon>Platyhelminthes</taxon>
        <taxon>Monogenea</taxon>
        <taxon>Polyopisthocotylea</taxon>
        <taxon>Polystomatidea</taxon>
        <taxon>Polystomatidae</taxon>
        <taxon>Protopolystoma</taxon>
    </lineage>
</organism>